<dbReference type="SUPFAM" id="SSF53098">
    <property type="entry name" value="Ribonuclease H-like"/>
    <property type="match status" value="1"/>
</dbReference>
<dbReference type="InterPro" id="IPR056924">
    <property type="entry name" value="SH3_Tf2-1"/>
</dbReference>
<dbReference type="Proteomes" id="UP001454036">
    <property type="component" value="Unassembled WGS sequence"/>
</dbReference>
<dbReference type="AlphaFoldDB" id="A0AAV3RDU7"/>
<keyword evidence="4" id="KW-1185">Reference proteome</keyword>
<evidence type="ECO:0000313" key="3">
    <source>
        <dbReference type="EMBL" id="GAA0174562.1"/>
    </source>
</evidence>
<dbReference type="Pfam" id="PF17921">
    <property type="entry name" value="Integrase_H2C2"/>
    <property type="match status" value="2"/>
</dbReference>
<gene>
    <name evidence="3" type="ORF">LIER_27930</name>
</gene>
<reference evidence="3 4" key="1">
    <citation type="submission" date="2024-01" db="EMBL/GenBank/DDBJ databases">
        <title>The complete chloroplast genome sequence of Lithospermum erythrorhizon: insights into the phylogenetic relationship among Boraginaceae species and the maternal lineages of purple gromwells.</title>
        <authorList>
            <person name="Okada T."/>
            <person name="Watanabe K."/>
        </authorList>
    </citation>
    <scope>NUCLEOTIDE SEQUENCE [LARGE SCALE GENOMIC DNA]</scope>
</reference>
<feature type="domain" description="Integrase zinc-binding" evidence="1">
    <location>
        <begin position="183"/>
        <end position="228"/>
    </location>
</feature>
<evidence type="ECO:0000259" key="1">
    <source>
        <dbReference type="Pfam" id="PF17921"/>
    </source>
</evidence>
<evidence type="ECO:0000313" key="4">
    <source>
        <dbReference type="Proteomes" id="UP001454036"/>
    </source>
</evidence>
<dbReference type="GO" id="GO:0003676">
    <property type="term" value="F:nucleic acid binding"/>
    <property type="evidence" value="ECO:0007669"/>
    <property type="project" value="InterPro"/>
</dbReference>
<feature type="domain" description="Tf2-1-like SH3-like" evidence="2">
    <location>
        <begin position="386"/>
        <end position="449"/>
    </location>
</feature>
<evidence type="ECO:0000259" key="2">
    <source>
        <dbReference type="Pfam" id="PF24626"/>
    </source>
</evidence>
<dbReference type="PANTHER" id="PTHR45835:SF99">
    <property type="entry name" value="CHROMO DOMAIN-CONTAINING PROTEIN-RELATED"/>
    <property type="match status" value="1"/>
</dbReference>
<accession>A0AAV3RDU7</accession>
<dbReference type="Gene3D" id="3.30.420.10">
    <property type="entry name" value="Ribonuclease H-like superfamily/Ribonuclease H"/>
    <property type="match status" value="1"/>
</dbReference>
<dbReference type="Pfam" id="PF24626">
    <property type="entry name" value="SH3_Tf2-1"/>
    <property type="match status" value="1"/>
</dbReference>
<comment type="caution">
    <text evidence="3">The sequence shown here is derived from an EMBL/GenBank/DDBJ whole genome shotgun (WGS) entry which is preliminary data.</text>
</comment>
<organism evidence="3 4">
    <name type="scientific">Lithospermum erythrorhizon</name>
    <name type="common">Purple gromwell</name>
    <name type="synonym">Lithospermum officinale var. erythrorhizon</name>
    <dbReference type="NCBI Taxonomy" id="34254"/>
    <lineage>
        <taxon>Eukaryota</taxon>
        <taxon>Viridiplantae</taxon>
        <taxon>Streptophyta</taxon>
        <taxon>Embryophyta</taxon>
        <taxon>Tracheophyta</taxon>
        <taxon>Spermatophyta</taxon>
        <taxon>Magnoliopsida</taxon>
        <taxon>eudicotyledons</taxon>
        <taxon>Gunneridae</taxon>
        <taxon>Pentapetalae</taxon>
        <taxon>asterids</taxon>
        <taxon>lamiids</taxon>
        <taxon>Boraginales</taxon>
        <taxon>Boraginaceae</taxon>
        <taxon>Boraginoideae</taxon>
        <taxon>Lithospermeae</taxon>
        <taxon>Lithospermum</taxon>
    </lineage>
</organism>
<dbReference type="InterPro" id="IPR012337">
    <property type="entry name" value="RNaseH-like_sf"/>
</dbReference>
<sequence>MEFISDYDVTIEYHPGKAKEPKVEMKQLGVELGVGSDGELLAHVKVRPVLFDRILELQQKDEKLQDIIKEVKSGSRSDFVVDDSGALRMNGRLFVPYSMELKKEILDEAHNAPYSMHPGSKKMYRDFRLVYWWPGMKREIAEFVARCLDIIKEVKSGGRSDFVVDDSGALRMNGRLFVPYSMELKKEILDEAHNAPYSMHPGSTKMYRDFKLVYWWPGMKREIAEFVARLLRRNDGIWVIVDRLSKSAHFLPIKSTDGPESLTKIYVDQIRDGQSERTIQTLEDMIRACVLSFSGSWDDELPKMEFAYKNSFHASIEMAPFEALYGRRCRTPVCWNEVGEKKVFGSELVERSVERIKLIQQHLKTAQDMQKKYVDRRRVDLYFEVGDRVFLRISPWKEVIGFGRKGKLSPRYIGPFEILERVGSVAYRLALPPDLDRIHNVFHVSCLRNKVVALVKVLWRNQRMEEATWEREDDMRGRYPQLFA</sequence>
<name>A0AAV3RDU7_LITER</name>
<dbReference type="Gene3D" id="1.10.340.70">
    <property type="match status" value="2"/>
</dbReference>
<proteinExistence type="predicted"/>
<dbReference type="PANTHER" id="PTHR45835">
    <property type="entry name" value="YALI0A06105P"/>
    <property type="match status" value="1"/>
</dbReference>
<dbReference type="EMBL" id="BAABME010009127">
    <property type="protein sequence ID" value="GAA0174562.1"/>
    <property type="molecule type" value="Genomic_DNA"/>
</dbReference>
<dbReference type="InterPro" id="IPR041588">
    <property type="entry name" value="Integrase_H2C2"/>
</dbReference>
<dbReference type="InterPro" id="IPR036397">
    <property type="entry name" value="RNaseH_sf"/>
</dbReference>
<feature type="domain" description="Integrase zinc-binding" evidence="1">
    <location>
        <begin position="100"/>
        <end position="148"/>
    </location>
</feature>
<protein>
    <submittedName>
        <fullName evidence="3">Uncharacterized protein</fullName>
    </submittedName>
</protein>